<evidence type="ECO:0000259" key="1">
    <source>
        <dbReference type="Pfam" id="PF13649"/>
    </source>
</evidence>
<accession>A0ABW2HK46</accession>
<keyword evidence="2" id="KW-0489">Methyltransferase</keyword>
<dbReference type="InterPro" id="IPR029063">
    <property type="entry name" value="SAM-dependent_MTases_sf"/>
</dbReference>
<dbReference type="Gene3D" id="3.40.50.150">
    <property type="entry name" value="Vaccinia Virus protein VP39"/>
    <property type="match status" value="1"/>
</dbReference>
<proteinExistence type="predicted"/>
<gene>
    <name evidence="2" type="ORF">ACFQS1_03015</name>
</gene>
<dbReference type="Proteomes" id="UP001596548">
    <property type="component" value="Unassembled WGS sequence"/>
</dbReference>
<keyword evidence="2" id="KW-0808">Transferase</keyword>
<feature type="domain" description="Methyltransferase" evidence="1">
    <location>
        <begin position="54"/>
        <end position="140"/>
    </location>
</feature>
<dbReference type="GO" id="GO:0032259">
    <property type="term" value="P:methylation"/>
    <property type="evidence" value="ECO:0007669"/>
    <property type="project" value="UniProtKB-KW"/>
</dbReference>
<dbReference type="GO" id="GO:0008168">
    <property type="term" value="F:methyltransferase activity"/>
    <property type="evidence" value="ECO:0007669"/>
    <property type="project" value="UniProtKB-KW"/>
</dbReference>
<keyword evidence="3" id="KW-1185">Reference proteome</keyword>
<sequence length="246" mass="25609">MSAGVLFDAIFRRAAAFTVRHTTGAEHRFDPAAWSQDHLPGDEALLARCDGPTLDVGCGPGRLAGSLARRGCPALGIDISDVAVRLARRRGATALRRDVFGPLPGAGRWQHVLLADGNIGIGGDPARLLRRCRRLLAPHGRLHVEAAAPGTAGWSGPAVLTPVSGPEGWSAVVAPASAPEVRSAMVAPAAGPTGRPGVAVVAGGRAELRWACVPVDELPALAAATAMRVLETWVEEGRWFATLSER</sequence>
<dbReference type="InterPro" id="IPR041698">
    <property type="entry name" value="Methyltransf_25"/>
</dbReference>
<dbReference type="Pfam" id="PF13649">
    <property type="entry name" value="Methyltransf_25"/>
    <property type="match status" value="1"/>
</dbReference>
<reference evidence="3" key="1">
    <citation type="journal article" date="2019" name="Int. J. Syst. Evol. Microbiol.">
        <title>The Global Catalogue of Microorganisms (GCM) 10K type strain sequencing project: providing services to taxonomists for standard genome sequencing and annotation.</title>
        <authorList>
            <consortium name="The Broad Institute Genomics Platform"/>
            <consortium name="The Broad Institute Genome Sequencing Center for Infectious Disease"/>
            <person name="Wu L."/>
            <person name="Ma J."/>
        </authorList>
    </citation>
    <scope>NUCLEOTIDE SEQUENCE [LARGE SCALE GENOMIC DNA]</scope>
    <source>
        <strain evidence="3">XZYJT-10</strain>
    </source>
</reference>
<evidence type="ECO:0000313" key="3">
    <source>
        <dbReference type="Proteomes" id="UP001596548"/>
    </source>
</evidence>
<dbReference type="SUPFAM" id="SSF53335">
    <property type="entry name" value="S-adenosyl-L-methionine-dependent methyltransferases"/>
    <property type="match status" value="1"/>
</dbReference>
<dbReference type="RefSeq" id="WP_378964386.1">
    <property type="nucleotide sequence ID" value="NZ_JBHTBJ010000001.1"/>
</dbReference>
<dbReference type="EMBL" id="JBHTBJ010000001">
    <property type="protein sequence ID" value="MFC7272941.1"/>
    <property type="molecule type" value="Genomic_DNA"/>
</dbReference>
<comment type="caution">
    <text evidence="2">The sequence shown here is derived from an EMBL/GenBank/DDBJ whole genome shotgun (WGS) entry which is preliminary data.</text>
</comment>
<name>A0ABW2HK46_9ACTN</name>
<protein>
    <submittedName>
        <fullName evidence="2">Methyltransferase domain-containing protein</fullName>
    </submittedName>
</protein>
<organism evidence="2 3">
    <name type="scientific">Paractinoplanes rhizophilus</name>
    <dbReference type="NCBI Taxonomy" id="1416877"/>
    <lineage>
        <taxon>Bacteria</taxon>
        <taxon>Bacillati</taxon>
        <taxon>Actinomycetota</taxon>
        <taxon>Actinomycetes</taxon>
        <taxon>Micromonosporales</taxon>
        <taxon>Micromonosporaceae</taxon>
        <taxon>Paractinoplanes</taxon>
    </lineage>
</organism>
<dbReference type="CDD" id="cd02440">
    <property type="entry name" value="AdoMet_MTases"/>
    <property type="match status" value="1"/>
</dbReference>
<evidence type="ECO:0000313" key="2">
    <source>
        <dbReference type="EMBL" id="MFC7272941.1"/>
    </source>
</evidence>